<dbReference type="AlphaFoldDB" id="A0AAN8ZUV5"/>
<evidence type="ECO:0000256" key="7">
    <source>
        <dbReference type="ARBA" id="ARBA00022927"/>
    </source>
</evidence>
<feature type="compositionally biased region" description="Basic and acidic residues" evidence="10">
    <location>
        <begin position="629"/>
        <end position="639"/>
    </location>
</feature>
<keyword evidence="7" id="KW-0653">Protein transport</keyword>
<evidence type="ECO:0000256" key="9">
    <source>
        <dbReference type="ARBA" id="ARBA00023136"/>
    </source>
</evidence>
<dbReference type="GO" id="GO:0015031">
    <property type="term" value="P:protein transport"/>
    <property type="evidence" value="ECO:0007669"/>
    <property type="project" value="UniProtKB-KW"/>
</dbReference>
<comment type="subcellular location">
    <subcellularLocation>
        <location evidence="1">Cell membrane</location>
        <topology evidence="1">Single-pass type I membrane protein</topology>
    </subcellularLocation>
</comment>
<protein>
    <recommendedName>
        <fullName evidence="2">Protein amnionless</fullName>
    </recommendedName>
</protein>
<evidence type="ECO:0000256" key="6">
    <source>
        <dbReference type="ARBA" id="ARBA00022729"/>
    </source>
</evidence>
<dbReference type="PANTHER" id="PTHR14995:SF2">
    <property type="entry name" value="PROTEIN AMNIONLESS"/>
    <property type="match status" value="1"/>
</dbReference>
<proteinExistence type="predicted"/>
<dbReference type="PANTHER" id="PTHR14995">
    <property type="entry name" value="AMNIONLESS"/>
    <property type="match status" value="1"/>
</dbReference>
<keyword evidence="4" id="KW-1003">Cell membrane</keyword>
<reference evidence="12 13" key="1">
    <citation type="submission" date="2023-11" db="EMBL/GenBank/DDBJ databases">
        <title>Halocaridina rubra genome assembly.</title>
        <authorList>
            <person name="Smith C."/>
        </authorList>
    </citation>
    <scope>NUCLEOTIDE SEQUENCE [LARGE SCALE GENOMIC DNA]</scope>
    <source>
        <strain evidence="12">EP-1</strain>
        <tissue evidence="12">Whole</tissue>
    </source>
</reference>
<feature type="compositionally biased region" description="Low complexity" evidence="10">
    <location>
        <begin position="640"/>
        <end position="651"/>
    </location>
</feature>
<accession>A0AAN8ZUV5</accession>
<dbReference type="Proteomes" id="UP001381693">
    <property type="component" value="Unassembled WGS sequence"/>
</dbReference>
<evidence type="ECO:0000256" key="3">
    <source>
        <dbReference type="ARBA" id="ARBA00022448"/>
    </source>
</evidence>
<keyword evidence="6 11" id="KW-0732">Signal</keyword>
<evidence type="ECO:0000313" key="13">
    <source>
        <dbReference type="Proteomes" id="UP001381693"/>
    </source>
</evidence>
<keyword evidence="13" id="KW-1185">Reference proteome</keyword>
<feature type="chain" id="PRO_5043025204" description="Protein amnionless" evidence="11">
    <location>
        <begin position="21"/>
        <end position="671"/>
    </location>
</feature>
<feature type="region of interest" description="Disordered" evidence="10">
    <location>
        <begin position="610"/>
        <end position="652"/>
    </location>
</feature>
<organism evidence="12 13">
    <name type="scientific">Halocaridina rubra</name>
    <name type="common">Hawaiian red shrimp</name>
    <dbReference type="NCBI Taxonomy" id="373956"/>
    <lineage>
        <taxon>Eukaryota</taxon>
        <taxon>Metazoa</taxon>
        <taxon>Ecdysozoa</taxon>
        <taxon>Arthropoda</taxon>
        <taxon>Crustacea</taxon>
        <taxon>Multicrustacea</taxon>
        <taxon>Malacostraca</taxon>
        <taxon>Eumalacostraca</taxon>
        <taxon>Eucarida</taxon>
        <taxon>Decapoda</taxon>
        <taxon>Pleocyemata</taxon>
        <taxon>Caridea</taxon>
        <taxon>Atyoidea</taxon>
        <taxon>Atyidae</taxon>
        <taxon>Halocaridina</taxon>
    </lineage>
</organism>
<feature type="region of interest" description="Disordered" evidence="10">
    <location>
        <begin position="440"/>
        <end position="465"/>
    </location>
</feature>
<keyword evidence="9" id="KW-0472">Membrane</keyword>
<gene>
    <name evidence="12" type="ORF">SK128_016648</name>
</gene>
<evidence type="ECO:0000256" key="11">
    <source>
        <dbReference type="SAM" id="SignalP"/>
    </source>
</evidence>
<sequence length="671" mass="73969">MSIITAVIITSVLAIGKSEGVDKRWVRTWDLDDKGNWEDRKLPCRGKTATLPIHPSNTIFLGARVTVGILELPESGQFIFGDGANLVLDDGAENNCQDTKWVHHGPDSWWDPKAWSYPHYDDSDTSPVPHVHRVPCTRDTVLFTHQNQSLYSVHLSPPAISVSKLKIGEKEYTTSELASYMRSLEGSYRFKGVSSTEDNAPLYIEAPSECSDITGCLCGTEDATNKICNIMKQKCPSANCINPIKMTGFCCEVCGAEVTVAHNGSLALDQVQKLLKKHLTTPVARNIVAYSAKMNDNLFHVYFTAINENGNYKAASVAFRKKFEQELSASGQHTTLLAYSGRIQVTPRRGPSANSVAASFITLAVCLALGLAVYYLKNRRITSDLSFMFRRLESSSRRVSVISDFGGRRLSTASSMFLPSYSREGGLRFLNPIYNQSIPSLVSDPRERPEGSVTSSEGQAEGQHENPMYIAYENMTPDERQASEDALKAQGKIIQDSEDIIVDETKQEIVHELQTICSTLDVISEEKLATNESENRDSTEEKEKYGKVHEVYSFSQDLMDENSLNTTNKKSSDMQKSPNALVDLHSSTELQKEDVLVTISDSDIGFTSCTPGEIPETTEYPSASGEGSIVEKDTPDTDKTSLASTSSSSSSIDIQMDIKGFVPKKDIGIEK</sequence>
<evidence type="ECO:0000256" key="10">
    <source>
        <dbReference type="SAM" id="MobiDB-lite"/>
    </source>
</evidence>
<keyword evidence="8" id="KW-1133">Transmembrane helix</keyword>
<keyword evidence="3" id="KW-0813">Transport</keyword>
<evidence type="ECO:0000256" key="4">
    <source>
        <dbReference type="ARBA" id="ARBA00022475"/>
    </source>
</evidence>
<dbReference type="GO" id="GO:0030139">
    <property type="term" value="C:endocytic vesicle"/>
    <property type="evidence" value="ECO:0007669"/>
    <property type="project" value="TreeGrafter"/>
</dbReference>
<dbReference type="GO" id="GO:0006898">
    <property type="term" value="P:receptor-mediated endocytosis"/>
    <property type="evidence" value="ECO:0007669"/>
    <property type="project" value="TreeGrafter"/>
</dbReference>
<dbReference type="Pfam" id="PF14828">
    <property type="entry name" value="Amnionless"/>
    <property type="match status" value="1"/>
</dbReference>
<comment type="caution">
    <text evidence="12">The sequence shown here is derived from an EMBL/GenBank/DDBJ whole genome shotgun (WGS) entry which is preliminary data.</text>
</comment>
<evidence type="ECO:0000256" key="5">
    <source>
        <dbReference type="ARBA" id="ARBA00022692"/>
    </source>
</evidence>
<dbReference type="EMBL" id="JAXCGZ010021060">
    <property type="protein sequence ID" value="KAK7060638.1"/>
    <property type="molecule type" value="Genomic_DNA"/>
</dbReference>
<dbReference type="InterPro" id="IPR026112">
    <property type="entry name" value="AMN"/>
</dbReference>
<keyword evidence="5" id="KW-0812">Transmembrane</keyword>
<evidence type="ECO:0000256" key="1">
    <source>
        <dbReference type="ARBA" id="ARBA00004251"/>
    </source>
</evidence>
<evidence type="ECO:0000256" key="2">
    <source>
        <dbReference type="ARBA" id="ARBA00021200"/>
    </source>
</evidence>
<feature type="signal peptide" evidence="11">
    <location>
        <begin position="1"/>
        <end position="20"/>
    </location>
</feature>
<evidence type="ECO:0000256" key="8">
    <source>
        <dbReference type="ARBA" id="ARBA00022989"/>
    </source>
</evidence>
<name>A0AAN8ZUV5_HALRR</name>
<evidence type="ECO:0000313" key="12">
    <source>
        <dbReference type="EMBL" id="KAK7060638.1"/>
    </source>
</evidence>
<dbReference type="GO" id="GO:0016324">
    <property type="term" value="C:apical plasma membrane"/>
    <property type="evidence" value="ECO:0007669"/>
    <property type="project" value="TreeGrafter"/>
</dbReference>